<evidence type="ECO:0000313" key="2">
    <source>
        <dbReference type="EMBL" id="MUZ72942.1"/>
    </source>
</evidence>
<protein>
    <submittedName>
        <fullName evidence="2">Helix-turn-helix domain-containing protein</fullName>
    </submittedName>
</protein>
<accession>A0A6L6VHP2</accession>
<reference evidence="2 3" key="1">
    <citation type="submission" date="2019-12" db="EMBL/GenBank/DDBJ databases">
        <title>Whole-genome sequencing of Allorhizobium vitis.</title>
        <authorList>
            <person name="Gan H.M."/>
            <person name="Szegedi E."/>
            <person name="Burr T."/>
            <person name="Savka M.A."/>
        </authorList>
    </citation>
    <scope>NUCLEOTIDE SEQUENCE [LARGE SCALE GENOMIC DNA]</scope>
    <source>
        <strain evidence="2 3">CG516</strain>
    </source>
</reference>
<dbReference type="InterPro" id="IPR041657">
    <property type="entry name" value="HTH_17"/>
</dbReference>
<dbReference type="SUPFAM" id="SSF46955">
    <property type="entry name" value="Putative DNA-binding domain"/>
    <property type="match status" value="1"/>
</dbReference>
<dbReference type="EMBL" id="WPHR01000005">
    <property type="protein sequence ID" value="MUZ72942.1"/>
    <property type="molecule type" value="Genomic_DNA"/>
</dbReference>
<evidence type="ECO:0000259" key="1">
    <source>
        <dbReference type="Pfam" id="PF12728"/>
    </source>
</evidence>
<dbReference type="Proteomes" id="UP000477951">
    <property type="component" value="Unassembled WGS sequence"/>
</dbReference>
<dbReference type="GO" id="GO:0003677">
    <property type="term" value="F:DNA binding"/>
    <property type="evidence" value="ECO:0007669"/>
    <property type="project" value="InterPro"/>
</dbReference>
<dbReference type="InterPro" id="IPR009061">
    <property type="entry name" value="DNA-bd_dom_put_sf"/>
</dbReference>
<dbReference type="Pfam" id="PF12728">
    <property type="entry name" value="HTH_17"/>
    <property type="match status" value="1"/>
</dbReference>
<evidence type="ECO:0000313" key="3">
    <source>
        <dbReference type="Proteomes" id="UP000477951"/>
    </source>
</evidence>
<proteinExistence type="predicted"/>
<dbReference type="AlphaFoldDB" id="A0A6L6VHP2"/>
<gene>
    <name evidence="2" type="ORF">GOZ90_09630</name>
</gene>
<feature type="domain" description="Helix-turn-helix" evidence="1">
    <location>
        <begin position="10"/>
        <end position="55"/>
    </location>
</feature>
<organism evidence="2 3">
    <name type="scientific">Agrobacterium vitis</name>
    <name type="common">Rhizobium vitis</name>
    <dbReference type="NCBI Taxonomy" id="373"/>
    <lineage>
        <taxon>Bacteria</taxon>
        <taxon>Pseudomonadati</taxon>
        <taxon>Pseudomonadota</taxon>
        <taxon>Alphaproteobacteria</taxon>
        <taxon>Hyphomicrobiales</taxon>
        <taxon>Rhizobiaceae</taxon>
        <taxon>Rhizobium/Agrobacterium group</taxon>
        <taxon>Agrobacterium</taxon>
    </lineage>
</organism>
<sequence length="67" mass="7359">MSAGDPPKVMTPAMLAERWQCSERHVRNMIARGDIPAFRLGGKLVRIKHEDVLKFEGGGGVDPVSEL</sequence>
<dbReference type="InterPro" id="IPR010093">
    <property type="entry name" value="SinI_DNA-bd"/>
</dbReference>
<comment type="caution">
    <text evidence="2">The sequence shown here is derived from an EMBL/GenBank/DDBJ whole genome shotgun (WGS) entry which is preliminary data.</text>
</comment>
<name>A0A6L6VHP2_AGRVI</name>
<dbReference type="NCBIfam" id="TIGR01764">
    <property type="entry name" value="excise"/>
    <property type="match status" value="1"/>
</dbReference>